<dbReference type="Proteomes" id="UP000005220">
    <property type="component" value="Chromosome 3"/>
</dbReference>
<organism evidence="8 9">
    <name type="scientific">Kazachstania africana (strain ATCC 22294 / BCRC 22015 / CBS 2517 / CECT 1963 / NBRC 1671 / NRRL Y-8276)</name>
    <name type="common">Yeast</name>
    <name type="synonym">Kluyveromyces africanus</name>
    <dbReference type="NCBI Taxonomy" id="1071382"/>
    <lineage>
        <taxon>Eukaryota</taxon>
        <taxon>Fungi</taxon>
        <taxon>Dikarya</taxon>
        <taxon>Ascomycota</taxon>
        <taxon>Saccharomycotina</taxon>
        <taxon>Saccharomycetes</taxon>
        <taxon>Saccharomycetales</taxon>
        <taxon>Saccharomycetaceae</taxon>
        <taxon>Kazachstania</taxon>
    </lineage>
</organism>
<dbReference type="GO" id="GO:0032259">
    <property type="term" value="P:methylation"/>
    <property type="evidence" value="ECO:0007669"/>
    <property type="project" value="UniProtKB-KW"/>
</dbReference>
<evidence type="ECO:0000256" key="4">
    <source>
        <dbReference type="ARBA" id="ARBA00022691"/>
    </source>
</evidence>
<dbReference type="KEGG" id="kaf:KAFR_0C02930"/>
<sequence length="614" mass="70537">MMINLDILTFLIDNNLDILKYPILGKIVDIFAIFQMIMGSNNRITIDDFLSQLQIISGITEGSIGIKDGVNPLDPDEIIDFIDVFSLKILLNQLTQRTVTPKKKEVVGTNHETIIDHSKTNAEKLLDLIDFKQAENKTNLQNDTLVKNLSIKVKKLLATEPKSFQLARERSKETFPVSEYIPKCNDKSHSVILADIIYIANNKIQSIQISKITDNIDLLDCVKSKIHFIPNIKPQTDLSLGDCSYLDTCHKLNSCRYLHYIQYIPESLVEETKQRTQALNEIKLDNLKLPFYTHGYCCSTASKVKLPPQWIKCDVRKFDFDILGKFSVVIADPAWNIHMNLPYGTCNDIELLELPLDKLQDEGVLFLWVTGRAIEIGKDSLKNWGYEVVNEISWIKTNQLGRTIVTGRTGHWLNHSKEHLLVGVKGNPLWLNKHIDVDLIVSTTRETSRKPDELYEIIERLVGPHARKLEIFGRDHNIRPGWFTIGNQLTGTCIHELDVKRKYDKFIEVSSKQKQQSQKKRQHNNNNINNNRQQSSASLTVPSNMMPQAPLSSNKENYYYNMASRGVNMPYIGQNSMNTSFNNNVFNSLPSYYMPSLNEPQQQQHQKQYYYGYQ</sequence>
<keyword evidence="2" id="KW-0489">Methyltransferase</keyword>
<dbReference type="Gene3D" id="3.40.50.150">
    <property type="entry name" value="Vaccinia Virus protein VP39"/>
    <property type="match status" value="1"/>
</dbReference>
<dbReference type="eggNOG" id="KOG2098">
    <property type="taxonomic scope" value="Eukaryota"/>
</dbReference>
<dbReference type="HOGENOM" id="CLU_018702_4_1_1"/>
<reference evidence="8 9" key="1">
    <citation type="journal article" date="2011" name="Proc. Natl. Acad. Sci. U.S.A.">
        <title>Evolutionary erosion of yeast sex chromosomes by mating-type switching accidents.</title>
        <authorList>
            <person name="Gordon J.L."/>
            <person name="Armisen D."/>
            <person name="Proux-Wera E."/>
            <person name="Oheigeartaigh S.S."/>
            <person name="Byrne K.P."/>
            <person name="Wolfe K.H."/>
        </authorList>
    </citation>
    <scope>NUCLEOTIDE SEQUENCE [LARGE SCALE GENOMIC DNA]</scope>
    <source>
        <strain evidence="9">ATCC 22294 / BCRC 22015 / CBS 2517 / CECT 1963 / NBRC 1671 / NRRL Y-8276</strain>
    </source>
</reference>
<dbReference type="EMBL" id="HE650823">
    <property type="protein sequence ID" value="CCF57286.1"/>
    <property type="molecule type" value="Genomic_DNA"/>
</dbReference>
<feature type="region of interest" description="Disordered" evidence="7">
    <location>
        <begin position="510"/>
        <end position="550"/>
    </location>
</feature>
<dbReference type="SUPFAM" id="SSF53335">
    <property type="entry name" value="S-adenosyl-L-methionine-dependent methyltransferases"/>
    <property type="match status" value="1"/>
</dbReference>
<keyword evidence="4" id="KW-0949">S-adenosyl-L-methionine</keyword>
<dbReference type="GO" id="GO:2000221">
    <property type="term" value="P:negative regulation of pseudohyphal growth"/>
    <property type="evidence" value="ECO:0007669"/>
    <property type="project" value="EnsemblFungi"/>
</dbReference>
<dbReference type="GO" id="GO:0001734">
    <property type="term" value="F:mRNA m(6)A methyltransferase activity"/>
    <property type="evidence" value="ECO:0007669"/>
    <property type="project" value="UniProtKB-EC"/>
</dbReference>
<dbReference type="OrthoDB" id="10262526at2759"/>
<keyword evidence="3" id="KW-0808">Transferase</keyword>
<dbReference type="PANTHER" id="PTHR12829:SF7">
    <property type="entry name" value="N6-ADENOSINE-METHYLTRANSFERASE CATALYTIC SUBUNIT"/>
    <property type="match status" value="1"/>
</dbReference>
<dbReference type="PROSITE" id="PS51143">
    <property type="entry name" value="MT_A70"/>
    <property type="match status" value="1"/>
</dbReference>
<dbReference type="EC" id="2.1.1.348" evidence="1"/>
<dbReference type="InParanoid" id="H2ASD6"/>
<dbReference type="Pfam" id="PF05063">
    <property type="entry name" value="MT-A70"/>
    <property type="match status" value="1"/>
</dbReference>
<dbReference type="InterPro" id="IPR029063">
    <property type="entry name" value="SAM-dependent_MTases_sf"/>
</dbReference>
<evidence type="ECO:0000256" key="5">
    <source>
        <dbReference type="ARBA" id="ARBA00048957"/>
    </source>
</evidence>
<evidence type="ECO:0000256" key="2">
    <source>
        <dbReference type="ARBA" id="ARBA00022603"/>
    </source>
</evidence>
<keyword evidence="9" id="KW-1185">Reference proteome</keyword>
<dbReference type="InterPro" id="IPR007757">
    <property type="entry name" value="MT-A70-like"/>
</dbReference>
<comment type="catalytic activity">
    <reaction evidence="5">
        <text>an adenosine in mRNA + S-adenosyl-L-methionine = an N(6)-methyladenosine in mRNA + S-adenosyl-L-homocysteine + H(+)</text>
        <dbReference type="Rhea" id="RHEA:55584"/>
        <dbReference type="Rhea" id="RHEA-COMP:12414"/>
        <dbReference type="Rhea" id="RHEA-COMP:12417"/>
        <dbReference type="ChEBI" id="CHEBI:15378"/>
        <dbReference type="ChEBI" id="CHEBI:57856"/>
        <dbReference type="ChEBI" id="CHEBI:59789"/>
        <dbReference type="ChEBI" id="CHEBI:74411"/>
        <dbReference type="ChEBI" id="CHEBI:74449"/>
        <dbReference type="EC" id="2.1.1.348"/>
    </reaction>
</comment>
<comment type="similarity">
    <text evidence="6">Belongs to the MT-A70-like family.</text>
</comment>
<evidence type="ECO:0000313" key="8">
    <source>
        <dbReference type="EMBL" id="CCF57286.1"/>
    </source>
</evidence>
<evidence type="ECO:0000313" key="9">
    <source>
        <dbReference type="Proteomes" id="UP000005220"/>
    </source>
</evidence>
<dbReference type="STRING" id="1071382.H2ASD6"/>
<accession>H2ASD6</accession>
<dbReference type="GO" id="GO:0005737">
    <property type="term" value="C:cytoplasm"/>
    <property type="evidence" value="ECO:0007669"/>
    <property type="project" value="EnsemblFungi"/>
</dbReference>
<evidence type="ECO:0000256" key="1">
    <source>
        <dbReference type="ARBA" id="ARBA00012160"/>
    </source>
</evidence>
<name>H2ASD6_KAZAF</name>
<dbReference type="GO" id="GO:0005730">
    <property type="term" value="C:nucleolus"/>
    <property type="evidence" value="ECO:0007669"/>
    <property type="project" value="EnsemblFungi"/>
</dbReference>
<evidence type="ECO:0000256" key="3">
    <source>
        <dbReference type="ARBA" id="ARBA00022679"/>
    </source>
</evidence>
<dbReference type="RefSeq" id="XP_003956421.1">
    <property type="nucleotide sequence ID" value="XM_003956372.1"/>
</dbReference>
<dbReference type="GeneID" id="13885205"/>
<protein>
    <recommendedName>
        <fullName evidence="1">mRNA m(6)A methyltransferase</fullName>
        <ecNumber evidence="1">2.1.1.348</ecNumber>
    </recommendedName>
</protein>
<dbReference type="GO" id="GO:0036396">
    <property type="term" value="C:RNA N6-methyladenosine methyltransferase complex"/>
    <property type="evidence" value="ECO:0007669"/>
    <property type="project" value="EnsemblFungi"/>
</dbReference>
<gene>
    <name evidence="8" type="primary">KAFR0C02930</name>
    <name evidence="8" type="ORF">KAFR_0C02930</name>
</gene>
<proteinExistence type="inferred from homology"/>
<dbReference type="PANTHER" id="PTHR12829">
    <property type="entry name" value="N6-ADENOSINE-METHYLTRANSFERASE"/>
    <property type="match status" value="1"/>
</dbReference>
<evidence type="ECO:0000256" key="6">
    <source>
        <dbReference type="PROSITE-ProRule" id="PRU00489"/>
    </source>
</evidence>
<feature type="compositionally biased region" description="Polar residues" evidence="7">
    <location>
        <begin position="532"/>
        <end position="550"/>
    </location>
</feature>
<evidence type="ECO:0000256" key="7">
    <source>
        <dbReference type="SAM" id="MobiDB-lite"/>
    </source>
</evidence>
<dbReference type="GO" id="GO:1902974">
    <property type="term" value="P:meiotic DNA replication initiation"/>
    <property type="evidence" value="ECO:0007669"/>
    <property type="project" value="EnsemblFungi"/>
</dbReference>
<dbReference type="AlphaFoldDB" id="H2ASD6"/>
<dbReference type="FunCoup" id="H2ASD6">
    <property type="interactions" value="40"/>
</dbReference>